<reference evidence="1" key="2">
    <citation type="journal article" date="2015" name="Fish Shellfish Immunol.">
        <title>Early steps in the European eel (Anguilla anguilla)-Vibrio vulnificus interaction in the gills: Role of the RtxA13 toxin.</title>
        <authorList>
            <person name="Callol A."/>
            <person name="Pajuelo D."/>
            <person name="Ebbesson L."/>
            <person name="Teles M."/>
            <person name="MacKenzie S."/>
            <person name="Amaro C."/>
        </authorList>
    </citation>
    <scope>NUCLEOTIDE SEQUENCE</scope>
</reference>
<dbReference type="EMBL" id="GBXM01070509">
    <property type="protein sequence ID" value="JAH38068.1"/>
    <property type="molecule type" value="Transcribed_RNA"/>
</dbReference>
<proteinExistence type="predicted"/>
<sequence>MVNLKNIILPAEPQICCLVCFCLWSQIKNVQFYEVQMLIIGCG</sequence>
<reference evidence="1" key="1">
    <citation type="submission" date="2014-11" db="EMBL/GenBank/DDBJ databases">
        <authorList>
            <person name="Amaro Gonzalez C."/>
        </authorList>
    </citation>
    <scope>NUCLEOTIDE SEQUENCE</scope>
</reference>
<name>A0A0E9SC11_ANGAN</name>
<protein>
    <submittedName>
        <fullName evidence="1">Uncharacterized protein</fullName>
    </submittedName>
</protein>
<dbReference type="AlphaFoldDB" id="A0A0E9SC11"/>
<evidence type="ECO:0000313" key="1">
    <source>
        <dbReference type="EMBL" id="JAH38068.1"/>
    </source>
</evidence>
<accession>A0A0E9SC11</accession>
<organism evidence="1">
    <name type="scientific">Anguilla anguilla</name>
    <name type="common">European freshwater eel</name>
    <name type="synonym">Muraena anguilla</name>
    <dbReference type="NCBI Taxonomy" id="7936"/>
    <lineage>
        <taxon>Eukaryota</taxon>
        <taxon>Metazoa</taxon>
        <taxon>Chordata</taxon>
        <taxon>Craniata</taxon>
        <taxon>Vertebrata</taxon>
        <taxon>Euteleostomi</taxon>
        <taxon>Actinopterygii</taxon>
        <taxon>Neopterygii</taxon>
        <taxon>Teleostei</taxon>
        <taxon>Anguilliformes</taxon>
        <taxon>Anguillidae</taxon>
        <taxon>Anguilla</taxon>
    </lineage>
</organism>